<feature type="transmembrane region" description="Helical" evidence="5">
    <location>
        <begin position="71"/>
        <end position="90"/>
    </location>
</feature>
<organism evidence="7 8">
    <name type="scientific">Wickerhamiella sorbophila</name>
    <dbReference type="NCBI Taxonomy" id="45607"/>
    <lineage>
        <taxon>Eukaryota</taxon>
        <taxon>Fungi</taxon>
        <taxon>Dikarya</taxon>
        <taxon>Ascomycota</taxon>
        <taxon>Saccharomycotina</taxon>
        <taxon>Dipodascomycetes</taxon>
        <taxon>Dipodascales</taxon>
        <taxon>Trichomonascaceae</taxon>
        <taxon>Wickerhamiella</taxon>
    </lineage>
</organism>
<comment type="caution">
    <text evidence="7">The sequence shown here is derived from an EMBL/GenBank/DDBJ whole genome shotgun (WGS) entry which is preliminary data.</text>
</comment>
<protein>
    <recommendedName>
        <fullName evidence="6">DUF202 domain-containing protein</fullName>
    </recommendedName>
</protein>
<evidence type="ECO:0000259" key="6">
    <source>
        <dbReference type="Pfam" id="PF02656"/>
    </source>
</evidence>
<keyword evidence="4 5" id="KW-0472">Membrane</keyword>
<dbReference type="RefSeq" id="XP_024662666.1">
    <property type="nucleotide sequence ID" value="XM_024806898.1"/>
</dbReference>
<proteinExistence type="predicted"/>
<evidence type="ECO:0000256" key="2">
    <source>
        <dbReference type="ARBA" id="ARBA00022692"/>
    </source>
</evidence>
<dbReference type="GO" id="GO:0012505">
    <property type="term" value="C:endomembrane system"/>
    <property type="evidence" value="ECO:0007669"/>
    <property type="project" value="UniProtKB-SubCell"/>
</dbReference>
<gene>
    <name evidence="7" type="ORF">B9G98_00340</name>
</gene>
<keyword evidence="8" id="KW-1185">Reference proteome</keyword>
<comment type="subcellular location">
    <subcellularLocation>
        <location evidence="1">Endomembrane system</location>
        <topology evidence="1">Multi-pass membrane protein</topology>
    </subcellularLocation>
</comment>
<dbReference type="Pfam" id="PF02656">
    <property type="entry name" value="DUF202"/>
    <property type="match status" value="1"/>
</dbReference>
<evidence type="ECO:0000313" key="7">
    <source>
        <dbReference type="EMBL" id="PRT52720.1"/>
    </source>
</evidence>
<accession>A0A2T0FCM9</accession>
<feature type="domain" description="DUF202" evidence="6">
    <location>
        <begin position="28"/>
        <end position="94"/>
    </location>
</feature>
<sequence>MERLRELHEFFRWPWSDVRITNDVTQARDFLALEVTFLNLCRSSLALGLAAAAVYFRRLDSSEPDTAPFELAMVFALAAVAVITPLVALYNYIHAIVGFRNLGTRFSNTDIFWVFAIVAVILALILNSYQYTVQGDSLGDMAIGTA</sequence>
<evidence type="ECO:0000256" key="3">
    <source>
        <dbReference type="ARBA" id="ARBA00022989"/>
    </source>
</evidence>
<evidence type="ECO:0000313" key="8">
    <source>
        <dbReference type="Proteomes" id="UP000238350"/>
    </source>
</evidence>
<keyword evidence="2 5" id="KW-0812">Transmembrane</keyword>
<evidence type="ECO:0000256" key="5">
    <source>
        <dbReference type="SAM" id="Phobius"/>
    </source>
</evidence>
<dbReference type="InterPro" id="IPR003807">
    <property type="entry name" value="DUF202"/>
</dbReference>
<evidence type="ECO:0000256" key="4">
    <source>
        <dbReference type="ARBA" id="ARBA00023136"/>
    </source>
</evidence>
<dbReference type="GeneID" id="36514089"/>
<dbReference type="Proteomes" id="UP000238350">
    <property type="component" value="Unassembled WGS sequence"/>
</dbReference>
<keyword evidence="3 5" id="KW-1133">Transmembrane helix</keyword>
<evidence type="ECO:0000256" key="1">
    <source>
        <dbReference type="ARBA" id="ARBA00004127"/>
    </source>
</evidence>
<name>A0A2T0FCM9_9ASCO</name>
<feature type="transmembrane region" description="Helical" evidence="5">
    <location>
        <begin position="111"/>
        <end position="131"/>
    </location>
</feature>
<feature type="transmembrane region" description="Helical" evidence="5">
    <location>
        <begin position="37"/>
        <end position="56"/>
    </location>
</feature>
<dbReference type="AlphaFoldDB" id="A0A2T0FCM9"/>
<reference evidence="7 8" key="1">
    <citation type="submission" date="2017-04" db="EMBL/GenBank/DDBJ databases">
        <title>Genome sequencing of [Candida] sorbophila.</title>
        <authorList>
            <person name="Ahn J.O."/>
        </authorList>
    </citation>
    <scope>NUCLEOTIDE SEQUENCE [LARGE SCALE GENOMIC DNA]</scope>
    <source>
        <strain evidence="7 8">DS02</strain>
    </source>
</reference>
<dbReference type="EMBL" id="NDIQ01000001">
    <property type="protein sequence ID" value="PRT52720.1"/>
    <property type="molecule type" value="Genomic_DNA"/>
</dbReference>